<dbReference type="CDD" id="cd00917">
    <property type="entry name" value="PG-PI_TP"/>
    <property type="match status" value="1"/>
</dbReference>
<dbReference type="PANTHER" id="PTHR11306:SF0">
    <property type="entry name" value="PHOSPHATIDYLGLYCEROL_PHOSPHATIDYLINOSITOL TRANSFER PROTEIN"/>
    <property type="match status" value="1"/>
</dbReference>
<dbReference type="PANTHER" id="PTHR11306">
    <property type="entry name" value="NIEMANN PICK TYPE C2 PROTEIN NPC2-RELATED"/>
    <property type="match status" value="1"/>
</dbReference>
<dbReference type="AlphaFoldDB" id="A0A9P6CXF0"/>
<comment type="function">
    <text evidence="1">Catalyzes the intermembrane transfer of phosphatidylglycerol and phosphatidylinositol.</text>
</comment>
<keyword evidence="7" id="KW-0445">Lipid transport</keyword>
<dbReference type="GO" id="GO:0032366">
    <property type="term" value="P:intracellular sterol transport"/>
    <property type="evidence" value="ECO:0007669"/>
    <property type="project" value="InterPro"/>
</dbReference>
<dbReference type="Gene3D" id="2.60.40.770">
    <property type="match status" value="1"/>
</dbReference>
<accession>A0A9P6CXF0</accession>
<dbReference type="EMBL" id="MU155160">
    <property type="protein sequence ID" value="KAF9482887.1"/>
    <property type="molecule type" value="Genomic_DNA"/>
</dbReference>
<evidence type="ECO:0000313" key="11">
    <source>
        <dbReference type="Proteomes" id="UP000807469"/>
    </source>
</evidence>
<evidence type="ECO:0000256" key="6">
    <source>
        <dbReference type="ARBA" id="ARBA00022729"/>
    </source>
</evidence>
<evidence type="ECO:0000256" key="5">
    <source>
        <dbReference type="ARBA" id="ARBA00022448"/>
    </source>
</evidence>
<evidence type="ECO:0000313" key="10">
    <source>
        <dbReference type="EMBL" id="KAF9482887.1"/>
    </source>
</evidence>
<sequence length="172" mass="18503">MYSLPILIAGFALASVSAFVVSDQRHQQFLDSDGLSGPARIAASWSWDDCGSSTNPIQITSIVINPDPPATGQDLTVTVEGFATEVIEEGAYAYVTVKVGPFNILQKKIDICEEARKANVSVQCPIEKGTHIVIHTASLPKEIPKAKYGIAVEGYTVDDDSMLCLKFAVNLM</sequence>
<evidence type="ECO:0000256" key="1">
    <source>
        <dbReference type="ARBA" id="ARBA00002053"/>
    </source>
</evidence>
<feature type="domain" description="MD-2-related lipid-recognition" evidence="9">
    <location>
        <begin position="47"/>
        <end position="169"/>
    </location>
</feature>
<evidence type="ECO:0000256" key="2">
    <source>
        <dbReference type="ARBA" id="ARBA00006370"/>
    </source>
</evidence>
<dbReference type="InterPro" id="IPR039670">
    <property type="entry name" value="NPC2-like"/>
</dbReference>
<name>A0A9P6CXF0_9AGAR</name>
<dbReference type="OrthoDB" id="6409159at2759"/>
<keyword evidence="6 8" id="KW-0732">Signal</keyword>
<dbReference type="Pfam" id="PF02221">
    <property type="entry name" value="E1_DerP2_DerF2"/>
    <property type="match status" value="1"/>
</dbReference>
<reference evidence="10" key="1">
    <citation type="submission" date="2020-11" db="EMBL/GenBank/DDBJ databases">
        <authorList>
            <consortium name="DOE Joint Genome Institute"/>
            <person name="Ahrendt S."/>
            <person name="Riley R."/>
            <person name="Andreopoulos W."/>
            <person name="Labutti K."/>
            <person name="Pangilinan J."/>
            <person name="Ruiz-Duenas F.J."/>
            <person name="Barrasa J.M."/>
            <person name="Sanchez-Garcia M."/>
            <person name="Camarero S."/>
            <person name="Miyauchi S."/>
            <person name="Serrano A."/>
            <person name="Linde D."/>
            <person name="Babiker R."/>
            <person name="Drula E."/>
            <person name="Ayuso-Fernandez I."/>
            <person name="Pacheco R."/>
            <person name="Padilla G."/>
            <person name="Ferreira P."/>
            <person name="Barriuso J."/>
            <person name="Kellner H."/>
            <person name="Castanera R."/>
            <person name="Alfaro M."/>
            <person name="Ramirez L."/>
            <person name="Pisabarro A.G."/>
            <person name="Kuo A."/>
            <person name="Tritt A."/>
            <person name="Lipzen A."/>
            <person name="He G."/>
            <person name="Yan M."/>
            <person name="Ng V."/>
            <person name="Cullen D."/>
            <person name="Martin F."/>
            <person name="Rosso M.-N."/>
            <person name="Henrissat B."/>
            <person name="Hibbett D."/>
            <person name="Martinez A.T."/>
            <person name="Grigoriev I.V."/>
        </authorList>
    </citation>
    <scope>NUCLEOTIDE SEQUENCE</scope>
    <source>
        <strain evidence="10">CIRM-BRFM 674</strain>
    </source>
</reference>
<evidence type="ECO:0000256" key="3">
    <source>
        <dbReference type="ARBA" id="ARBA00011245"/>
    </source>
</evidence>
<comment type="subunit">
    <text evidence="3">Monomer.</text>
</comment>
<evidence type="ECO:0000256" key="8">
    <source>
        <dbReference type="SAM" id="SignalP"/>
    </source>
</evidence>
<evidence type="ECO:0000256" key="7">
    <source>
        <dbReference type="ARBA" id="ARBA00023055"/>
    </source>
</evidence>
<proteinExistence type="inferred from homology"/>
<dbReference type="InterPro" id="IPR003172">
    <property type="entry name" value="ML_dom"/>
</dbReference>
<dbReference type="SMART" id="SM00737">
    <property type="entry name" value="ML"/>
    <property type="match status" value="1"/>
</dbReference>
<keyword evidence="11" id="KW-1185">Reference proteome</keyword>
<dbReference type="InterPro" id="IPR014756">
    <property type="entry name" value="Ig_E-set"/>
</dbReference>
<dbReference type="GO" id="GO:0032934">
    <property type="term" value="F:sterol binding"/>
    <property type="evidence" value="ECO:0007669"/>
    <property type="project" value="InterPro"/>
</dbReference>
<comment type="similarity">
    <text evidence="2">Belongs to the NPC2 family.</text>
</comment>
<feature type="chain" id="PRO_5040112311" description="Phosphatidylglycerol/phosphatidylinositol transfer protein" evidence="8">
    <location>
        <begin position="19"/>
        <end position="172"/>
    </location>
</feature>
<gene>
    <name evidence="10" type="ORF">BDN70DRAFT_800676</name>
</gene>
<organism evidence="10 11">
    <name type="scientific">Pholiota conissans</name>
    <dbReference type="NCBI Taxonomy" id="109636"/>
    <lineage>
        <taxon>Eukaryota</taxon>
        <taxon>Fungi</taxon>
        <taxon>Dikarya</taxon>
        <taxon>Basidiomycota</taxon>
        <taxon>Agaricomycotina</taxon>
        <taxon>Agaricomycetes</taxon>
        <taxon>Agaricomycetidae</taxon>
        <taxon>Agaricales</taxon>
        <taxon>Agaricineae</taxon>
        <taxon>Strophariaceae</taxon>
        <taxon>Pholiota</taxon>
    </lineage>
</organism>
<feature type="signal peptide" evidence="8">
    <location>
        <begin position="1"/>
        <end position="18"/>
    </location>
</feature>
<dbReference type="Proteomes" id="UP000807469">
    <property type="component" value="Unassembled WGS sequence"/>
</dbReference>
<comment type="caution">
    <text evidence="10">The sequence shown here is derived from an EMBL/GenBank/DDBJ whole genome shotgun (WGS) entry which is preliminary data.</text>
</comment>
<evidence type="ECO:0000256" key="4">
    <source>
        <dbReference type="ARBA" id="ARBA00016056"/>
    </source>
</evidence>
<keyword evidence="5" id="KW-0813">Transport</keyword>
<evidence type="ECO:0000259" key="9">
    <source>
        <dbReference type="SMART" id="SM00737"/>
    </source>
</evidence>
<protein>
    <recommendedName>
        <fullName evidence="4">Phosphatidylglycerol/phosphatidylinositol transfer protein</fullName>
    </recommendedName>
</protein>
<dbReference type="InterPro" id="IPR033917">
    <property type="entry name" value="ML_PG-PI_TP"/>
</dbReference>
<dbReference type="SUPFAM" id="SSF81296">
    <property type="entry name" value="E set domains"/>
    <property type="match status" value="1"/>
</dbReference>